<name>R0K686_EXST2</name>
<sequence length="112" mass="11499">MPPPPAHRSGISDQSGGLLGGGSAAGSKQPPVARAIDAPTPILPEVFLLISHRHMAKTRGCTLDTPDCPAAMAYRVAIPPVSVVLSERTTQYPQSPALSSPSLLLLLPGLGT</sequence>
<reference evidence="2 3" key="2">
    <citation type="journal article" date="2013" name="PLoS Genet.">
        <title>Comparative genome structure, secondary metabolite, and effector coding capacity across Cochliobolus pathogens.</title>
        <authorList>
            <person name="Condon B.J."/>
            <person name="Leng Y."/>
            <person name="Wu D."/>
            <person name="Bushley K.E."/>
            <person name="Ohm R.A."/>
            <person name="Otillar R."/>
            <person name="Martin J."/>
            <person name="Schackwitz W."/>
            <person name="Grimwood J."/>
            <person name="MohdZainudin N."/>
            <person name="Xue C."/>
            <person name="Wang R."/>
            <person name="Manning V.A."/>
            <person name="Dhillon B."/>
            <person name="Tu Z.J."/>
            <person name="Steffenson B.J."/>
            <person name="Salamov A."/>
            <person name="Sun H."/>
            <person name="Lowry S."/>
            <person name="LaButti K."/>
            <person name="Han J."/>
            <person name="Copeland A."/>
            <person name="Lindquist E."/>
            <person name="Barry K."/>
            <person name="Schmutz J."/>
            <person name="Baker S.E."/>
            <person name="Ciuffetti L.M."/>
            <person name="Grigoriev I.V."/>
            <person name="Zhong S."/>
            <person name="Turgeon B.G."/>
        </authorList>
    </citation>
    <scope>NUCLEOTIDE SEQUENCE [LARGE SCALE GENOMIC DNA]</scope>
    <source>
        <strain evidence="3">28A</strain>
    </source>
</reference>
<feature type="region of interest" description="Disordered" evidence="1">
    <location>
        <begin position="1"/>
        <end position="36"/>
    </location>
</feature>
<dbReference type="HOGENOM" id="CLU_2147436_0_0_1"/>
<evidence type="ECO:0000313" key="2">
    <source>
        <dbReference type="EMBL" id="EOA83837.1"/>
    </source>
</evidence>
<keyword evidence="3" id="KW-1185">Reference proteome</keyword>
<protein>
    <submittedName>
        <fullName evidence="2">Uncharacterized protein</fullName>
    </submittedName>
</protein>
<accession>R0K686</accession>
<evidence type="ECO:0000256" key="1">
    <source>
        <dbReference type="SAM" id="MobiDB-lite"/>
    </source>
</evidence>
<evidence type="ECO:0000313" key="3">
    <source>
        <dbReference type="Proteomes" id="UP000016935"/>
    </source>
</evidence>
<organism evidence="2 3">
    <name type="scientific">Exserohilum turcicum (strain 28A)</name>
    <name type="common">Northern leaf blight fungus</name>
    <name type="synonym">Setosphaeria turcica</name>
    <dbReference type="NCBI Taxonomy" id="671987"/>
    <lineage>
        <taxon>Eukaryota</taxon>
        <taxon>Fungi</taxon>
        <taxon>Dikarya</taxon>
        <taxon>Ascomycota</taxon>
        <taxon>Pezizomycotina</taxon>
        <taxon>Dothideomycetes</taxon>
        <taxon>Pleosporomycetidae</taxon>
        <taxon>Pleosporales</taxon>
        <taxon>Pleosporineae</taxon>
        <taxon>Pleosporaceae</taxon>
        <taxon>Exserohilum</taxon>
    </lineage>
</organism>
<reference evidence="2 3" key="1">
    <citation type="journal article" date="2012" name="PLoS Pathog.">
        <title>Diverse lifestyles and strategies of plant pathogenesis encoded in the genomes of eighteen Dothideomycetes fungi.</title>
        <authorList>
            <person name="Ohm R.A."/>
            <person name="Feau N."/>
            <person name="Henrissat B."/>
            <person name="Schoch C.L."/>
            <person name="Horwitz B.A."/>
            <person name="Barry K.W."/>
            <person name="Condon B.J."/>
            <person name="Copeland A.C."/>
            <person name="Dhillon B."/>
            <person name="Glaser F."/>
            <person name="Hesse C.N."/>
            <person name="Kosti I."/>
            <person name="LaButti K."/>
            <person name="Lindquist E.A."/>
            <person name="Lucas S."/>
            <person name="Salamov A.A."/>
            <person name="Bradshaw R.E."/>
            <person name="Ciuffetti L."/>
            <person name="Hamelin R.C."/>
            <person name="Kema G.H.J."/>
            <person name="Lawrence C."/>
            <person name="Scott J.A."/>
            <person name="Spatafora J.W."/>
            <person name="Turgeon B.G."/>
            <person name="de Wit P.J.G.M."/>
            <person name="Zhong S."/>
            <person name="Goodwin S.B."/>
            <person name="Grigoriev I.V."/>
        </authorList>
    </citation>
    <scope>NUCLEOTIDE SEQUENCE [LARGE SCALE GENOMIC DNA]</scope>
    <source>
        <strain evidence="3">28A</strain>
    </source>
</reference>
<proteinExistence type="predicted"/>
<gene>
    <name evidence="2" type="ORF">SETTUDRAFT_21186</name>
</gene>
<dbReference type="RefSeq" id="XP_008027991.1">
    <property type="nucleotide sequence ID" value="XM_008029800.1"/>
</dbReference>
<dbReference type="EMBL" id="KB908814">
    <property type="protein sequence ID" value="EOA83837.1"/>
    <property type="molecule type" value="Genomic_DNA"/>
</dbReference>
<dbReference type="GeneID" id="19402409"/>
<dbReference type="AlphaFoldDB" id="R0K686"/>
<dbReference type="Proteomes" id="UP000016935">
    <property type="component" value="Unassembled WGS sequence"/>
</dbReference>